<dbReference type="GO" id="GO:0020037">
    <property type="term" value="F:heme binding"/>
    <property type="evidence" value="ECO:0007669"/>
    <property type="project" value="InterPro"/>
</dbReference>
<dbReference type="Pfam" id="PF01152">
    <property type="entry name" value="Bac_globin"/>
    <property type="match status" value="1"/>
</dbReference>
<feature type="compositionally biased region" description="Low complexity" evidence="5">
    <location>
        <begin position="92"/>
        <end position="103"/>
    </location>
</feature>
<dbReference type="InterPro" id="IPR001486">
    <property type="entry name" value="Hemoglobin_trunc"/>
</dbReference>
<evidence type="ECO:0000256" key="1">
    <source>
        <dbReference type="ARBA" id="ARBA00022448"/>
    </source>
</evidence>
<sequence>MPSPHVEATALYDRQGGADGVETVVDEFYDRMLDDEQMRPVSEDVDTEHQRRHRALFSRQVAGGPAEYIDEDLRAVHWDLALTREDPRRSSRPSGRVRTPVVSTRPTLTR</sequence>
<comment type="caution">
    <text evidence="6">The sequence shown here is derived from an EMBL/GenBank/DDBJ whole genome shotgun (WGS) entry which is preliminary data.</text>
</comment>
<dbReference type="GO" id="GO:0019825">
    <property type="term" value="F:oxygen binding"/>
    <property type="evidence" value="ECO:0007669"/>
    <property type="project" value="InterPro"/>
</dbReference>
<dbReference type="AlphaFoldDB" id="A0A498L5F3"/>
<dbReference type="Gene3D" id="1.10.490.10">
    <property type="entry name" value="Globins"/>
    <property type="match status" value="1"/>
</dbReference>
<evidence type="ECO:0000313" key="6">
    <source>
        <dbReference type="EMBL" id="RXK49522.1"/>
    </source>
</evidence>
<keyword evidence="2" id="KW-0349">Heme</keyword>
<protein>
    <recommendedName>
        <fullName evidence="8">Globin</fullName>
    </recommendedName>
</protein>
<dbReference type="InterPro" id="IPR012292">
    <property type="entry name" value="Globin/Proto"/>
</dbReference>
<dbReference type="GO" id="GO:0046872">
    <property type="term" value="F:metal ion binding"/>
    <property type="evidence" value="ECO:0007669"/>
    <property type="project" value="UniProtKB-KW"/>
</dbReference>
<dbReference type="SUPFAM" id="SSF46458">
    <property type="entry name" value="Globin-like"/>
    <property type="match status" value="1"/>
</dbReference>
<evidence type="ECO:0000313" key="7">
    <source>
        <dbReference type="Proteomes" id="UP000289691"/>
    </source>
</evidence>
<evidence type="ECO:0000256" key="2">
    <source>
        <dbReference type="ARBA" id="ARBA00022617"/>
    </source>
</evidence>
<accession>A0A498L5F3</accession>
<evidence type="ECO:0008006" key="8">
    <source>
        <dbReference type="Google" id="ProtNLM"/>
    </source>
</evidence>
<keyword evidence="7" id="KW-1185">Reference proteome</keyword>
<gene>
    <name evidence="6" type="ORF">EAF64_11495</name>
</gene>
<reference evidence="6 7" key="1">
    <citation type="submission" date="2019-01" db="EMBL/GenBank/DDBJ databases">
        <title>Halorientalis sp. F13-25 a new haloarchaeum isolated from hypersaline water.</title>
        <authorList>
            <person name="Ana D.-V."/>
            <person name="Cristina S.-P."/>
            <person name="Antonio V."/>
        </authorList>
    </citation>
    <scope>NUCLEOTIDE SEQUENCE [LARGE SCALE GENOMIC DNA]</scope>
    <source>
        <strain evidence="6 7">F13-25</strain>
    </source>
</reference>
<organism evidence="6 7">
    <name type="scientific">Halorientalis pallida</name>
    <dbReference type="NCBI Taxonomy" id="2479928"/>
    <lineage>
        <taxon>Archaea</taxon>
        <taxon>Methanobacteriati</taxon>
        <taxon>Methanobacteriota</taxon>
        <taxon>Stenosarchaea group</taxon>
        <taxon>Halobacteria</taxon>
        <taxon>Halobacteriales</taxon>
        <taxon>Haloarculaceae</taxon>
        <taxon>Halorientalis</taxon>
    </lineage>
</organism>
<evidence type="ECO:0000256" key="4">
    <source>
        <dbReference type="ARBA" id="ARBA00023004"/>
    </source>
</evidence>
<evidence type="ECO:0000256" key="3">
    <source>
        <dbReference type="ARBA" id="ARBA00022723"/>
    </source>
</evidence>
<dbReference type="InterPro" id="IPR009050">
    <property type="entry name" value="Globin-like_sf"/>
</dbReference>
<evidence type="ECO:0000256" key="5">
    <source>
        <dbReference type="SAM" id="MobiDB-lite"/>
    </source>
</evidence>
<proteinExistence type="predicted"/>
<dbReference type="Proteomes" id="UP000289691">
    <property type="component" value="Unassembled WGS sequence"/>
</dbReference>
<keyword evidence="1" id="KW-0813">Transport</keyword>
<keyword evidence="3" id="KW-0479">Metal-binding</keyword>
<dbReference type="EMBL" id="RDFA01000003">
    <property type="protein sequence ID" value="RXK49522.1"/>
    <property type="molecule type" value="Genomic_DNA"/>
</dbReference>
<feature type="region of interest" description="Disordered" evidence="5">
    <location>
        <begin position="84"/>
        <end position="110"/>
    </location>
</feature>
<name>A0A498L5F3_9EURY</name>
<keyword evidence="4" id="KW-0408">Iron</keyword>